<accession>H2E9K2</accession>
<reference evidence="1" key="1">
    <citation type="submission" date="2011-10" db="EMBL/GenBank/DDBJ databases">
        <title>Provirophages and transpovirons: unique mobilome of giant viruses.</title>
        <authorList>
            <person name="Desnues C."/>
            <person name="LaScola B."/>
            <person name="Yutin N."/>
            <person name="Fournous G."/>
            <person name="Koonin E."/>
            <person name="Raoult D."/>
        </authorList>
    </citation>
    <scope>NUCLEOTIDE SEQUENCE</scope>
    <source>
        <strain evidence="1">Mv13-c7</strain>
    </source>
</reference>
<sequence>MLYFINYDKKIELLSLIKKIGLNIEYFIKN</sequence>
<gene>
    <name evidence="1" type="ORF">c7_L9</name>
</gene>
<organism evidence="1">
    <name type="scientific">Megavirus courdo7</name>
    <dbReference type="NCBI Taxonomy" id="1128135"/>
    <lineage>
        <taxon>Viruses</taxon>
        <taxon>Varidnaviria</taxon>
        <taxon>Bamfordvirae</taxon>
        <taxon>Nucleocytoviricota</taxon>
        <taxon>Megaviricetes</taxon>
        <taxon>Imitervirales</taxon>
        <taxon>Mimiviridae</taxon>
        <taxon>Megamimivirinae</taxon>
        <taxon>Megavirus</taxon>
    </lineage>
</organism>
<dbReference type="EMBL" id="JN885990">
    <property type="protein sequence ID" value="AEX61075.1"/>
    <property type="molecule type" value="Genomic_DNA"/>
</dbReference>
<protein>
    <submittedName>
        <fullName evidence="1">Uncharacterized protein</fullName>
    </submittedName>
</protein>
<name>H2E9K2_9VIRU</name>
<proteinExistence type="predicted"/>
<evidence type="ECO:0000313" key="1">
    <source>
        <dbReference type="EMBL" id="AEX61075.1"/>
    </source>
</evidence>